<evidence type="ECO:0000259" key="2">
    <source>
        <dbReference type="PROSITE" id="PS50020"/>
    </source>
</evidence>
<dbReference type="AlphaFoldDB" id="A0A914VCV8"/>
<dbReference type="Gene3D" id="3.30.1470.10">
    <property type="entry name" value="Photosystem I PsaD, reaction center subunit II"/>
    <property type="match status" value="1"/>
</dbReference>
<dbReference type="SUPFAM" id="SSF51045">
    <property type="entry name" value="WW domain"/>
    <property type="match status" value="1"/>
</dbReference>
<dbReference type="Proteomes" id="UP000887566">
    <property type="component" value="Unplaced"/>
</dbReference>
<dbReference type="InterPro" id="IPR036020">
    <property type="entry name" value="WW_dom_sf"/>
</dbReference>
<dbReference type="InterPro" id="IPR001202">
    <property type="entry name" value="WW_dom"/>
</dbReference>
<keyword evidence="3" id="KW-1185">Reference proteome</keyword>
<dbReference type="CDD" id="cd00201">
    <property type="entry name" value="WW"/>
    <property type="match status" value="1"/>
</dbReference>
<dbReference type="PANTHER" id="PTHR21715:SF0">
    <property type="entry name" value="RH04127P"/>
    <property type="match status" value="1"/>
</dbReference>
<feature type="compositionally biased region" description="Polar residues" evidence="1">
    <location>
        <begin position="115"/>
        <end position="144"/>
    </location>
</feature>
<dbReference type="PANTHER" id="PTHR21715">
    <property type="entry name" value="RH04127P"/>
    <property type="match status" value="1"/>
</dbReference>
<evidence type="ECO:0000256" key="1">
    <source>
        <dbReference type="SAM" id="MobiDB-lite"/>
    </source>
</evidence>
<organism evidence="3 4">
    <name type="scientific">Plectus sambesii</name>
    <dbReference type="NCBI Taxonomy" id="2011161"/>
    <lineage>
        <taxon>Eukaryota</taxon>
        <taxon>Metazoa</taxon>
        <taxon>Ecdysozoa</taxon>
        <taxon>Nematoda</taxon>
        <taxon>Chromadorea</taxon>
        <taxon>Plectida</taxon>
        <taxon>Plectina</taxon>
        <taxon>Plectoidea</taxon>
        <taxon>Plectidae</taxon>
        <taxon>Plectus</taxon>
    </lineage>
</organism>
<feature type="region of interest" description="Disordered" evidence="1">
    <location>
        <begin position="86"/>
        <end position="157"/>
    </location>
</feature>
<evidence type="ECO:0000313" key="4">
    <source>
        <dbReference type="WBParaSite" id="PSAMB.scaffold17266size1162.g37207.t1"/>
    </source>
</evidence>
<dbReference type="InterPro" id="IPR053233">
    <property type="entry name" value="ABRA-related"/>
</dbReference>
<feature type="domain" description="WW" evidence="2">
    <location>
        <begin position="66"/>
        <end position="93"/>
    </location>
</feature>
<accession>A0A914VCV8</accession>
<dbReference type="WBParaSite" id="PSAMB.scaffold17266size1162.g37207.t1">
    <property type="protein sequence ID" value="PSAMB.scaffold17266size1162.g37207.t1"/>
    <property type="gene ID" value="PSAMB.scaffold17266size1162.g37207"/>
</dbReference>
<evidence type="ECO:0000313" key="3">
    <source>
        <dbReference type="Proteomes" id="UP000887566"/>
    </source>
</evidence>
<dbReference type="PROSITE" id="PS50020">
    <property type="entry name" value="WW_DOMAIN_2"/>
    <property type="match status" value="1"/>
</dbReference>
<dbReference type="PROSITE" id="PS01159">
    <property type="entry name" value="WW_DOMAIN_1"/>
    <property type="match status" value="1"/>
</dbReference>
<name>A0A914VCV8_9BILA</name>
<dbReference type="Pfam" id="PF00397">
    <property type="entry name" value="WW"/>
    <property type="match status" value="1"/>
</dbReference>
<sequence>GMFSRASFEAHTPALRQVDDADLDDEPGEDEVREYADTIGIDVDNEPELMWIARAGITAPMPSDEWRPVETNTGDLYFFNFKTKESSWEHPSDEKYRKMVNEERKRLQMRHKPSQPLSSPAANTTNQSPAVSNQVASQPIQPSNPVRPLGRLTPIGLAPLNNQSVKNLRGC</sequence>
<feature type="compositionally biased region" description="Basic and acidic residues" evidence="1">
    <location>
        <begin position="86"/>
        <end position="106"/>
    </location>
</feature>
<reference evidence="4" key="1">
    <citation type="submission" date="2022-11" db="UniProtKB">
        <authorList>
            <consortium name="WormBaseParasite"/>
        </authorList>
    </citation>
    <scope>IDENTIFICATION</scope>
</reference>
<proteinExistence type="predicted"/>
<protein>
    <submittedName>
        <fullName evidence="4">WW domain-containing protein</fullName>
    </submittedName>
</protein>